<keyword evidence="10" id="KW-1185">Reference proteome</keyword>
<dbReference type="InterPro" id="IPR033659">
    <property type="entry name" value="Ferrochelatase_N"/>
</dbReference>
<name>A0A1I1Z826_9BACT</name>
<dbReference type="InterPro" id="IPR001015">
    <property type="entry name" value="Ferrochelatase"/>
</dbReference>
<dbReference type="Proteomes" id="UP000199400">
    <property type="component" value="Unassembled WGS sequence"/>
</dbReference>
<evidence type="ECO:0000256" key="6">
    <source>
        <dbReference type="ARBA" id="ARBA00024536"/>
    </source>
</evidence>
<dbReference type="Pfam" id="PF00762">
    <property type="entry name" value="Ferrochelatase"/>
    <property type="match status" value="1"/>
</dbReference>
<comment type="pathway">
    <text evidence="7">Porphyrin-containing compound metabolism; protoheme biosynthesis; protoheme from protoporphyrin-IX: step 1/1.</text>
</comment>
<dbReference type="STRING" id="54.SAMN02745121_03685"/>
<dbReference type="GO" id="GO:0006783">
    <property type="term" value="P:heme biosynthetic process"/>
    <property type="evidence" value="ECO:0007669"/>
    <property type="project" value="UniProtKB-UniRule"/>
</dbReference>
<comment type="function">
    <text evidence="7">Catalyzes the ferrous insertion into protoporphyrin IX.</text>
</comment>
<dbReference type="EC" id="4.98.1.1" evidence="7"/>
<accession>A0A1I1Z826</accession>
<dbReference type="HAMAP" id="MF_00323">
    <property type="entry name" value="Ferrochelatase"/>
    <property type="match status" value="1"/>
</dbReference>
<evidence type="ECO:0000256" key="7">
    <source>
        <dbReference type="HAMAP-Rule" id="MF_00323"/>
    </source>
</evidence>
<keyword evidence="3 7" id="KW-0350">Heme biosynthesis</keyword>
<feature type="binding site" evidence="7">
    <location>
        <position position="198"/>
    </location>
    <ligand>
        <name>Fe(2+)</name>
        <dbReference type="ChEBI" id="CHEBI:29033"/>
    </ligand>
</feature>
<reference evidence="10" key="1">
    <citation type="submission" date="2016-10" db="EMBL/GenBank/DDBJ databases">
        <authorList>
            <person name="Varghese N."/>
            <person name="Submissions S."/>
        </authorList>
    </citation>
    <scope>NUCLEOTIDE SEQUENCE [LARGE SCALE GENOMIC DNA]</scope>
    <source>
        <strain evidence="10">ATCC 25963</strain>
    </source>
</reference>
<comment type="subcellular location">
    <subcellularLocation>
        <location evidence="7">Cytoplasm</location>
    </subcellularLocation>
</comment>
<comment type="catalytic activity">
    <reaction evidence="7">
        <text>heme b + 2 H(+) = protoporphyrin IX + Fe(2+)</text>
        <dbReference type="Rhea" id="RHEA:22584"/>
        <dbReference type="ChEBI" id="CHEBI:15378"/>
        <dbReference type="ChEBI" id="CHEBI:29033"/>
        <dbReference type="ChEBI" id="CHEBI:57306"/>
        <dbReference type="ChEBI" id="CHEBI:60344"/>
        <dbReference type="EC" id="4.98.1.1"/>
    </reaction>
</comment>
<feature type="binding site" evidence="7">
    <location>
        <position position="301"/>
    </location>
    <ligand>
        <name>Fe(2+)</name>
        <dbReference type="ChEBI" id="CHEBI:29033"/>
    </ligand>
</feature>
<dbReference type="GO" id="GO:0004325">
    <property type="term" value="F:ferrochelatase activity"/>
    <property type="evidence" value="ECO:0007669"/>
    <property type="project" value="UniProtKB-UniRule"/>
</dbReference>
<dbReference type="SUPFAM" id="SSF53800">
    <property type="entry name" value="Chelatase"/>
    <property type="match status" value="1"/>
</dbReference>
<keyword evidence="5 7" id="KW-0627">Porphyrin biosynthesis</keyword>
<evidence type="ECO:0000313" key="9">
    <source>
        <dbReference type="EMBL" id="SFE27901.1"/>
    </source>
</evidence>
<evidence type="ECO:0000256" key="5">
    <source>
        <dbReference type="ARBA" id="ARBA00023244"/>
    </source>
</evidence>
<keyword evidence="7" id="KW-0963">Cytoplasm</keyword>
<dbReference type="Gene3D" id="3.40.50.1400">
    <property type="match status" value="2"/>
</dbReference>
<evidence type="ECO:0000256" key="3">
    <source>
        <dbReference type="ARBA" id="ARBA00023133"/>
    </source>
</evidence>
<dbReference type="InterPro" id="IPR033644">
    <property type="entry name" value="Ferrochelatase_C"/>
</dbReference>
<dbReference type="PANTHER" id="PTHR11108">
    <property type="entry name" value="FERROCHELATASE"/>
    <property type="match status" value="1"/>
</dbReference>
<keyword evidence="7" id="KW-0479">Metal-binding</keyword>
<proteinExistence type="inferred from homology"/>
<dbReference type="GO" id="GO:0005737">
    <property type="term" value="C:cytoplasm"/>
    <property type="evidence" value="ECO:0007669"/>
    <property type="project" value="UniProtKB-SubCell"/>
</dbReference>
<organism evidence="9 10">
    <name type="scientific">Nannocystis exedens</name>
    <dbReference type="NCBI Taxonomy" id="54"/>
    <lineage>
        <taxon>Bacteria</taxon>
        <taxon>Pseudomonadati</taxon>
        <taxon>Myxococcota</taxon>
        <taxon>Polyangia</taxon>
        <taxon>Nannocystales</taxon>
        <taxon>Nannocystaceae</taxon>
        <taxon>Nannocystis</taxon>
    </lineage>
</organism>
<dbReference type="CDD" id="cd00419">
    <property type="entry name" value="Ferrochelatase_C"/>
    <property type="match status" value="1"/>
</dbReference>
<comment type="similarity">
    <text evidence="1 7 8">Belongs to the ferrochelatase family.</text>
</comment>
<evidence type="ECO:0000256" key="8">
    <source>
        <dbReference type="RuleBase" id="RU004185"/>
    </source>
</evidence>
<dbReference type="PANTHER" id="PTHR11108:SF1">
    <property type="entry name" value="FERROCHELATASE, MITOCHONDRIAL"/>
    <property type="match status" value="1"/>
</dbReference>
<dbReference type="GO" id="GO:0046872">
    <property type="term" value="F:metal ion binding"/>
    <property type="evidence" value="ECO:0007669"/>
    <property type="project" value="UniProtKB-KW"/>
</dbReference>
<dbReference type="EMBL" id="FOMX01000011">
    <property type="protein sequence ID" value="SFE27901.1"/>
    <property type="molecule type" value="Genomic_DNA"/>
</dbReference>
<keyword evidence="2 7" id="KW-0408">Iron</keyword>
<evidence type="ECO:0000256" key="1">
    <source>
        <dbReference type="ARBA" id="ARBA00007718"/>
    </source>
</evidence>
<gene>
    <name evidence="7" type="primary">hemH</name>
    <name evidence="9" type="ORF">SAMN02745121_03685</name>
</gene>
<evidence type="ECO:0000256" key="2">
    <source>
        <dbReference type="ARBA" id="ARBA00023004"/>
    </source>
</evidence>
<keyword evidence="4 7" id="KW-0456">Lyase</keyword>
<sequence>MRPRMRPEPKLGVLLVNLGTPDAPRAPEVRRYLREFLSDPRVLDIGAVGRWLLLNLVILPFRPARSAAAYRTVWGPGGSPLLYHSRRLTEALRAAMPDVDVELAMRYGEPSLQKGLDALRVRGCDRIVAVPLYPQYAASSTGSTVEALYRAAGEPWNTPFLTIVPPFYDHPAFIDALARVGAPVLEDFRPDHVLFSFHGLPERQVKKSDPSGAHCLARPDCCDAIGVNNRNCYRAHCVATAGALRDRLGLSRDATSIAFQSRLGRTPWIRPFTDVELVELARRGVRRLAVFCPAFVADCLETLEEIGIRAAESFKAAGGEDLRLVPCLNDHPVWVAALATIIRESAPQRRALPVLADSPAPPLSA</sequence>
<dbReference type="NCBIfam" id="TIGR00109">
    <property type="entry name" value="hemH"/>
    <property type="match status" value="1"/>
</dbReference>
<dbReference type="AlphaFoldDB" id="A0A1I1Z826"/>
<dbReference type="CDD" id="cd03411">
    <property type="entry name" value="Ferrochelatase_N"/>
    <property type="match status" value="1"/>
</dbReference>
<comment type="catalytic activity">
    <reaction evidence="6">
        <text>Fe-coproporphyrin III + 2 H(+) = coproporphyrin III + Fe(2+)</text>
        <dbReference type="Rhea" id="RHEA:49572"/>
        <dbReference type="ChEBI" id="CHEBI:15378"/>
        <dbReference type="ChEBI" id="CHEBI:29033"/>
        <dbReference type="ChEBI" id="CHEBI:68438"/>
        <dbReference type="ChEBI" id="CHEBI:131725"/>
        <dbReference type="EC" id="4.99.1.9"/>
    </reaction>
    <physiologicalReaction direction="right-to-left" evidence="6">
        <dbReference type="Rhea" id="RHEA:49574"/>
    </physiologicalReaction>
</comment>
<evidence type="ECO:0000256" key="4">
    <source>
        <dbReference type="ARBA" id="ARBA00023239"/>
    </source>
</evidence>
<protein>
    <recommendedName>
        <fullName evidence="7">Ferrochelatase</fullName>
        <ecNumber evidence="7">4.98.1.1</ecNumber>
    </recommendedName>
    <alternativeName>
        <fullName evidence="7">Heme synthase</fullName>
    </alternativeName>
    <alternativeName>
        <fullName evidence="7">Protoheme ferro-lyase</fullName>
    </alternativeName>
</protein>
<evidence type="ECO:0000313" key="10">
    <source>
        <dbReference type="Proteomes" id="UP000199400"/>
    </source>
</evidence>
<dbReference type="UniPathway" id="UPA00252">
    <property type="reaction ID" value="UER00325"/>
</dbReference>